<dbReference type="GO" id="GO:0005829">
    <property type="term" value="C:cytosol"/>
    <property type="evidence" value="ECO:0007669"/>
    <property type="project" value="TreeGrafter"/>
</dbReference>
<dbReference type="PANTHER" id="PTHR11803">
    <property type="entry name" value="2-IMINOBUTANOATE/2-IMINOPROPANOATE DEAMINASE RIDA"/>
    <property type="match status" value="1"/>
</dbReference>
<evidence type="ECO:0000256" key="1">
    <source>
        <dbReference type="ARBA" id="ARBA00010552"/>
    </source>
</evidence>
<sequence length="130" mass="14164">MEARHQAVSTKEAPIPRAPLSQAIIHPNGMIFCSGALGQDPTTHRIVEGPIGDRTKQALKNLSAVLEAANSSLEHVIKVNIFMTSMSDISAVNQVYERFFVWNPLPARTCVAVKELPNATDIEIEAVAYP</sequence>
<dbReference type="CDD" id="cd00448">
    <property type="entry name" value="YjgF_YER057c_UK114_family"/>
    <property type="match status" value="1"/>
</dbReference>
<dbReference type="PANTHER" id="PTHR11803:SF42">
    <property type="entry name" value="MMF1"/>
    <property type="match status" value="1"/>
</dbReference>
<comment type="similarity">
    <text evidence="1">Belongs to the RutC family.</text>
</comment>
<dbReference type="GO" id="GO:0019239">
    <property type="term" value="F:deaminase activity"/>
    <property type="evidence" value="ECO:0007669"/>
    <property type="project" value="TreeGrafter"/>
</dbReference>
<protein>
    <submittedName>
        <fullName evidence="2">Uncharacterized protein</fullName>
    </submittedName>
</protein>
<dbReference type="SUPFAM" id="SSF55298">
    <property type="entry name" value="YjgF-like"/>
    <property type="match status" value="1"/>
</dbReference>
<evidence type="ECO:0000313" key="3">
    <source>
        <dbReference type="Proteomes" id="UP000754883"/>
    </source>
</evidence>
<accession>A0A9N9U841</accession>
<dbReference type="InterPro" id="IPR006056">
    <property type="entry name" value="RidA"/>
</dbReference>
<dbReference type="Gene3D" id="3.30.1330.40">
    <property type="entry name" value="RutC-like"/>
    <property type="match status" value="1"/>
</dbReference>
<proteinExistence type="inferred from homology"/>
<gene>
    <name evidence="2" type="ORF">CBYS24578_00008059</name>
</gene>
<dbReference type="EMBL" id="CABFNO020001323">
    <property type="protein sequence ID" value="CAG9981051.1"/>
    <property type="molecule type" value="Genomic_DNA"/>
</dbReference>
<dbReference type="OrthoDB" id="309640at2759"/>
<comment type="caution">
    <text evidence="2">The sequence shown here is derived from an EMBL/GenBank/DDBJ whole genome shotgun (WGS) entry which is preliminary data.</text>
</comment>
<dbReference type="GO" id="GO:0005739">
    <property type="term" value="C:mitochondrion"/>
    <property type="evidence" value="ECO:0007669"/>
    <property type="project" value="TreeGrafter"/>
</dbReference>
<organism evidence="2 3">
    <name type="scientific">Clonostachys byssicola</name>
    <dbReference type="NCBI Taxonomy" id="160290"/>
    <lineage>
        <taxon>Eukaryota</taxon>
        <taxon>Fungi</taxon>
        <taxon>Dikarya</taxon>
        <taxon>Ascomycota</taxon>
        <taxon>Pezizomycotina</taxon>
        <taxon>Sordariomycetes</taxon>
        <taxon>Hypocreomycetidae</taxon>
        <taxon>Hypocreales</taxon>
        <taxon>Bionectriaceae</taxon>
        <taxon>Clonostachys</taxon>
    </lineage>
</organism>
<dbReference type="FunFam" id="3.30.1330.40:FF:000001">
    <property type="entry name" value="L-PSP family endoribonuclease"/>
    <property type="match status" value="1"/>
</dbReference>
<dbReference type="InterPro" id="IPR035959">
    <property type="entry name" value="RutC-like_sf"/>
</dbReference>
<reference evidence="2 3" key="2">
    <citation type="submission" date="2021-10" db="EMBL/GenBank/DDBJ databases">
        <authorList>
            <person name="Piombo E."/>
        </authorList>
    </citation>
    <scope>NUCLEOTIDE SEQUENCE [LARGE SCALE GENOMIC DNA]</scope>
</reference>
<name>A0A9N9U841_9HYPO</name>
<evidence type="ECO:0000313" key="2">
    <source>
        <dbReference type="EMBL" id="CAG9981051.1"/>
    </source>
</evidence>
<dbReference type="AlphaFoldDB" id="A0A9N9U841"/>
<keyword evidence="3" id="KW-1185">Reference proteome</keyword>
<reference evidence="3" key="1">
    <citation type="submission" date="2019-06" db="EMBL/GenBank/DDBJ databases">
        <authorList>
            <person name="Broberg M."/>
        </authorList>
    </citation>
    <scope>NUCLEOTIDE SEQUENCE [LARGE SCALE GENOMIC DNA]</scope>
</reference>
<dbReference type="InterPro" id="IPR006175">
    <property type="entry name" value="YjgF/YER057c/UK114"/>
</dbReference>
<dbReference type="Pfam" id="PF01042">
    <property type="entry name" value="Ribonuc_L-PSP"/>
    <property type="match status" value="1"/>
</dbReference>
<dbReference type="Proteomes" id="UP000754883">
    <property type="component" value="Unassembled WGS sequence"/>
</dbReference>
<dbReference type="NCBIfam" id="TIGR00004">
    <property type="entry name" value="Rid family detoxifying hydrolase"/>
    <property type="match status" value="1"/>
</dbReference>